<keyword evidence="3" id="KW-1185">Reference proteome</keyword>
<dbReference type="AlphaFoldDB" id="A0A1H6MCH3"/>
<evidence type="ECO:0000313" key="3">
    <source>
        <dbReference type="Proteomes" id="UP000176204"/>
    </source>
</evidence>
<evidence type="ECO:0000256" key="1">
    <source>
        <dbReference type="SAM" id="MobiDB-lite"/>
    </source>
</evidence>
<gene>
    <name evidence="2" type="ORF">PYTT_2373</name>
</gene>
<feature type="region of interest" description="Disordered" evidence="1">
    <location>
        <begin position="214"/>
        <end position="241"/>
    </location>
</feature>
<name>A0A1H6MCH3_9BACT</name>
<dbReference type="Proteomes" id="UP000176204">
    <property type="component" value="Chromosome I"/>
</dbReference>
<feature type="compositionally biased region" description="Low complexity" evidence="1">
    <location>
        <begin position="225"/>
        <end position="236"/>
    </location>
</feature>
<sequence>MGLMSSSTLYIFDCLSGKLRASQGDLVSIGKSRDNTVRADMDADIAGSFSRKRNFYTFFPQRSIGAYTVNGTEQTASSELLPNKLYLFTAAMGCFICWYGDEDNMPNFSSYNLQAWYLYDKPNKAWHGPYAFRQLATASASLPKDCLATFEGLDRSAFYLKNLLPIISSRYPIAAASKKQKPAEANLPPIPPEAAVRQACEAVGCDVPDTAATRPMRSAHRHEPPSAAQSAPSAEQPARDIDPEHGELLCPVCWQRFTLADIMNIASHPDLRGDSLLGEDAMQRFWATSFNDKGQALDAKGVPCTDFACPHCRRRLPAFFLKLRQRIFSIVGAPSSGKSYYLAALLQQLEQSLPREYGLTFRDADPTCNAIINDMRKRLFSASSPEEAYLTKTDLEGTLYETLPRHGRMTRLPKPFIYTISGIGSDESPTGLVFYDNAGEHFEPGRNSEDSPGAQHVAVADGLCFLFDPTVNPDFRRMLKDVNDPQLQNACRAIDQQSTILTEMEVRIKTLLNLAPQERIRTPFAFIIGKCDTWQHLLEGGPLLPASENGRILQHNIDANSEHLRRFLFGLHPSICTTVEAISSDVRYFAASAFGTPPVEFTDTDNSTKRIGPDPAHLSPIHICDPTLWLLSRLEPTLIPSL</sequence>
<evidence type="ECO:0000313" key="2">
    <source>
        <dbReference type="EMBL" id="SEH99242.1"/>
    </source>
</evidence>
<dbReference type="KEGG" id="agl:PYTT_2373"/>
<reference evidence="3" key="1">
    <citation type="submission" date="2016-09" db="EMBL/GenBank/DDBJ databases">
        <authorList>
            <person name="Koehorst J."/>
        </authorList>
    </citation>
    <scope>NUCLEOTIDE SEQUENCE [LARGE SCALE GENOMIC DNA]</scope>
</reference>
<organism evidence="2 3">
    <name type="scientific">Akkermansia glycaniphila</name>
    <dbReference type="NCBI Taxonomy" id="1679444"/>
    <lineage>
        <taxon>Bacteria</taxon>
        <taxon>Pseudomonadati</taxon>
        <taxon>Verrucomicrobiota</taxon>
        <taxon>Verrucomicrobiia</taxon>
        <taxon>Verrucomicrobiales</taxon>
        <taxon>Akkermansiaceae</taxon>
        <taxon>Akkermansia</taxon>
    </lineage>
</organism>
<proteinExistence type="predicted"/>
<accession>A0A1H6MCH3</accession>
<dbReference type="STRING" id="1679444.PYTT_2373"/>
<protein>
    <submittedName>
        <fullName evidence="2">Uncharacterized protein</fullName>
    </submittedName>
</protein>
<dbReference type="EMBL" id="LT629973">
    <property type="protein sequence ID" value="SEH99242.1"/>
    <property type="molecule type" value="Genomic_DNA"/>
</dbReference>